<keyword evidence="2" id="KW-0805">Transcription regulation</keyword>
<dbReference type="EMBL" id="SDAM02000003">
    <property type="protein sequence ID" value="KAH6838022.1"/>
    <property type="molecule type" value="Genomic_DNA"/>
</dbReference>
<keyword evidence="8" id="KW-1185">Reference proteome</keyword>
<keyword evidence="5" id="KW-0539">Nucleus</keyword>
<keyword evidence="4" id="KW-0804">Transcription</keyword>
<dbReference type="InterPro" id="IPR015300">
    <property type="entry name" value="DNA-bd_pseudobarrel_sf"/>
</dbReference>
<dbReference type="PANTHER" id="PTHR48449:SF1">
    <property type="entry name" value="DUF1985 DOMAIN-CONTAINING PROTEIN"/>
    <property type="match status" value="1"/>
</dbReference>
<name>A0AAD4JQ98_PERFH</name>
<proteinExistence type="predicted"/>
<dbReference type="CDD" id="cd10017">
    <property type="entry name" value="B3_DNA"/>
    <property type="match status" value="2"/>
</dbReference>
<evidence type="ECO:0000313" key="7">
    <source>
        <dbReference type="EMBL" id="KAH6838022.1"/>
    </source>
</evidence>
<comment type="subcellular location">
    <subcellularLocation>
        <location evidence="1">Nucleus</location>
    </subcellularLocation>
</comment>
<dbReference type="PANTHER" id="PTHR48449">
    <property type="entry name" value="DUF1985 DOMAIN-CONTAINING PROTEIN"/>
    <property type="match status" value="1"/>
</dbReference>
<dbReference type="PROSITE" id="PS50863">
    <property type="entry name" value="B3"/>
    <property type="match status" value="2"/>
</dbReference>
<evidence type="ECO:0000313" key="8">
    <source>
        <dbReference type="Proteomes" id="UP001190926"/>
    </source>
</evidence>
<feature type="domain" description="TF-B3" evidence="6">
    <location>
        <begin position="211"/>
        <end position="298"/>
    </location>
</feature>
<dbReference type="InterPro" id="IPR015410">
    <property type="entry name" value="DUF1985"/>
</dbReference>
<dbReference type="GO" id="GO:0005634">
    <property type="term" value="C:nucleus"/>
    <property type="evidence" value="ECO:0007669"/>
    <property type="project" value="UniProtKB-SubCell"/>
</dbReference>
<dbReference type="SUPFAM" id="SSF101936">
    <property type="entry name" value="DNA-binding pseudobarrel domain"/>
    <property type="match status" value="2"/>
</dbReference>
<sequence>MVVFQGRMNTHQERGPAGFKMIGGAHRKDNLTLPKGFRELVSKISLPANIVLIDKRQRKWPVTVEAAGVLGRQVAITGGWTNFCTESLLSEWEMLVFEHVDLYAWQVTLYNCDYIEREVVRQRMRHSPAPHVGRSFAGILVGPTESGKIRVWVCIDRNPLIRDKDALQLQGTWSDRVWHVRIRFGVSAQGMWRWVLPEVNGKAFNYVSPDIPIEWVRATRLEPPLELFMTNGNGRRWCVGVEGRRNNYGKRYRFEPEGWRAFYVDNGLHVGDSVKFESRGANWQVEDSGFYAGTRIRGLLRLWIRVTNLPFNTMKYKDGPCELIRQQLTHDNFERLSRSCFGNIVKTPSMHLQDGLYFQLLLILDGDSRARNALGFKLRERVFEMGPQDFALVTGLRFSPVPPARSISAFHNIVFCGRPDIQKDKIREEFIKGCKARGGGGEYCYKLTHLYLIYSVIVCPNRHSPLIDVNYVHVVDDLEAFENYPWGRVAYDHLIESTHADRACLDHYLPSSIKRTKVDAHGYSYALQVWAYEMIPHVSQVCARKVLGWETKIPRVAFMLPVSTETLAMNTMYSPRGPIRDMSGATSYDSPLDQFHTGLNHAKRKLAFDDPIMSRAAHSKAKSKPLPRFDIGQLLTIPCVDGSRVSTCNERVIYKSPAPAAVQSPSVVHSEGGNMCTH</sequence>
<evidence type="ECO:0000256" key="2">
    <source>
        <dbReference type="ARBA" id="ARBA00023015"/>
    </source>
</evidence>
<dbReference type="AlphaFoldDB" id="A0AAD4JQ98"/>
<accession>A0AAD4JQ98</accession>
<dbReference type="Pfam" id="PF02362">
    <property type="entry name" value="B3"/>
    <property type="match status" value="2"/>
</dbReference>
<dbReference type="InterPro" id="IPR003340">
    <property type="entry name" value="B3_DNA-bd"/>
</dbReference>
<evidence type="ECO:0000256" key="5">
    <source>
        <dbReference type="ARBA" id="ARBA00023242"/>
    </source>
</evidence>
<evidence type="ECO:0000256" key="3">
    <source>
        <dbReference type="ARBA" id="ARBA00023125"/>
    </source>
</evidence>
<evidence type="ECO:0000256" key="1">
    <source>
        <dbReference type="ARBA" id="ARBA00004123"/>
    </source>
</evidence>
<dbReference type="SMART" id="SM01019">
    <property type="entry name" value="B3"/>
    <property type="match status" value="2"/>
</dbReference>
<evidence type="ECO:0000259" key="6">
    <source>
        <dbReference type="PROSITE" id="PS50863"/>
    </source>
</evidence>
<feature type="domain" description="TF-B3" evidence="6">
    <location>
        <begin position="16"/>
        <end position="113"/>
    </location>
</feature>
<dbReference type="Pfam" id="PF09331">
    <property type="entry name" value="DUF1985"/>
    <property type="match status" value="1"/>
</dbReference>
<dbReference type="Proteomes" id="UP001190926">
    <property type="component" value="Unassembled WGS sequence"/>
</dbReference>
<organism evidence="7 8">
    <name type="scientific">Perilla frutescens var. hirtella</name>
    <name type="common">Perilla citriodora</name>
    <name type="synonym">Perilla setoyensis</name>
    <dbReference type="NCBI Taxonomy" id="608512"/>
    <lineage>
        <taxon>Eukaryota</taxon>
        <taxon>Viridiplantae</taxon>
        <taxon>Streptophyta</taxon>
        <taxon>Embryophyta</taxon>
        <taxon>Tracheophyta</taxon>
        <taxon>Spermatophyta</taxon>
        <taxon>Magnoliopsida</taxon>
        <taxon>eudicotyledons</taxon>
        <taxon>Gunneridae</taxon>
        <taxon>Pentapetalae</taxon>
        <taxon>asterids</taxon>
        <taxon>lamiids</taxon>
        <taxon>Lamiales</taxon>
        <taxon>Lamiaceae</taxon>
        <taxon>Nepetoideae</taxon>
        <taxon>Elsholtzieae</taxon>
        <taxon>Perilla</taxon>
    </lineage>
</organism>
<keyword evidence="3" id="KW-0238">DNA-binding</keyword>
<comment type="caution">
    <text evidence="7">The sequence shown here is derived from an EMBL/GenBank/DDBJ whole genome shotgun (WGS) entry which is preliminary data.</text>
</comment>
<evidence type="ECO:0000256" key="4">
    <source>
        <dbReference type="ARBA" id="ARBA00023163"/>
    </source>
</evidence>
<gene>
    <name evidence="7" type="ORF">C2S53_009582</name>
</gene>
<dbReference type="GO" id="GO:0003677">
    <property type="term" value="F:DNA binding"/>
    <property type="evidence" value="ECO:0007669"/>
    <property type="project" value="UniProtKB-KW"/>
</dbReference>
<reference evidence="7 8" key="1">
    <citation type="journal article" date="2021" name="Nat. Commun.">
        <title>Incipient diploidization of the medicinal plant Perilla within 10,000 years.</title>
        <authorList>
            <person name="Zhang Y."/>
            <person name="Shen Q."/>
            <person name="Leng L."/>
            <person name="Zhang D."/>
            <person name="Chen S."/>
            <person name="Shi Y."/>
            <person name="Ning Z."/>
            <person name="Chen S."/>
        </authorList>
    </citation>
    <scope>NUCLEOTIDE SEQUENCE [LARGE SCALE GENOMIC DNA]</scope>
    <source>
        <strain evidence="8">cv. PC099</strain>
    </source>
</reference>
<dbReference type="Gene3D" id="2.40.330.10">
    <property type="entry name" value="DNA-binding pseudobarrel domain"/>
    <property type="match status" value="2"/>
</dbReference>
<protein>
    <recommendedName>
        <fullName evidence="6">TF-B3 domain-containing protein</fullName>
    </recommendedName>
</protein>